<evidence type="ECO:0000256" key="2">
    <source>
        <dbReference type="ARBA" id="ARBA00022517"/>
    </source>
</evidence>
<sequence length="764" mass="88088">MGRKNKIGKQRQDKYYKLAKETGFRSRAAFKLIQLNRKFEFLQDSRVCIDLCAAPGGWMQVAKQNMPVSSIVVGVDMYPFKAVPGCINLQEDITTDKCRLALQKELQTWKADVILHDGAPNVGKNWLHDAYQQTCLTLSALKLATLYLRQGGWFITKVFRSKDYHPLIWVFKQLFKKVHSTKPQASRAESAEIFVVCQFYKAPDKLDARFLDPKYVFEELDVEPKNKLSVYHPEKQKKARAEGYPDNDYTLHHKMMVTEFLGSENVVEALQGASEIIFDDKETENHPLTTTEIKECCKDIKVLGRKDLRLLLNWWKVMKELAEKTAKEGEEETAKEEEEVKTVQVDEDEEELEAVAKQITELQEEEARELKRKKKRTNKERKKLQDRLNLKMVLRGDEGPRLEGDDMFALNQVTTVEVILKFLALNTVIDQVPDTVAESEPDSDEELEPKRKMVAFKRDKTDHLDSSGMFYKSDESEIESDNTEESDSGEEGLGLSGSDDVSDDGEKKPRKKRGKGPSPKHPLLTELDNRDKKQKKSHKAELWFEKDVFKDLEDEKDEDYELDKMVVEYKKKGVKLVGEMNKDKKDKMKSSDYESDSGSDYDVEGLVTKPVAGKKNKQNKKQVGGKDGFTVVPKKEVKKDRKRKLDEEGLALGALMVSSQRTKRDLLDAGWNRFAFNDEGLPDWFVEDEKVHMKKDAPVPKELVDEYKQKMQEMNVRPIKKVIEAKARKKKRAVRRLEKAKKKVESIMDNVDVSDREKANQIKR</sequence>
<evidence type="ECO:0000256" key="1">
    <source>
        <dbReference type="ARBA" id="ARBA00004604"/>
    </source>
</evidence>
<feature type="binding site" evidence="8">
    <location>
        <position position="76"/>
    </location>
    <ligand>
        <name>S-adenosyl-L-methionine</name>
        <dbReference type="ChEBI" id="CHEBI:59789"/>
    </ligand>
</feature>
<feature type="domain" description="Ribosomal RNA methyltransferase SPB1-like C-terminal" evidence="11">
    <location>
        <begin position="622"/>
        <end position="764"/>
    </location>
</feature>
<feature type="binding site" evidence="8">
    <location>
        <position position="56"/>
    </location>
    <ligand>
        <name>S-adenosyl-L-methionine</name>
        <dbReference type="ChEBI" id="CHEBI:59789"/>
    </ligand>
</feature>
<feature type="binding site" evidence="8">
    <location>
        <position position="58"/>
    </location>
    <ligand>
        <name>S-adenosyl-L-methionine</name>
        <dbReference type="ChEBI" id="CHEBI:59789"/>
    </ligand>
</feature>
<evidence type="ECO:0000259" key="11">
    <source>
        <dbReference type="Pfam" id="PF07780"/>
    </source>
</evidence>
<comment type="function">
    <text evidence="8">Probable methyltransferase involved in the maturation of rRNA and in the biogenesis of ribosomal subunits.</text>
</comment>
<evidence type="ECO:0000259" key="12">
    <source>
        <dbReference type="Pfam" id="PF11861"/>
    </source>
</evidence>
<dbReference type="InterPro" id="IPR015507">
    <property type="entry name" value="rRNA-MeTfrase_E"/>
</dbReference>
<keyword evidence="2 8" id="KW-0690">Ribosome biogenesis</keyword>
<evidence type="ECO:0000256" key="3">
    <source>
        <dbReference type="ARBA" id="ARBA00022552"/>
    </source>
</evidence>
<feature type="compositionally biased region" description="Basic and acidic residues" evidence="9">
    <location>
        <begin position="753"/>
        <end position="764"/>
    </location>
</feature>
<feature type="region of interest" description="Disordered" evidence="9">
    <location>
        <begin position="734"/>
        <end position="764"/>
    </location>
</feature>
<evidence type="ECO:0000256" key="8">
    <source>
        <dbReference type="HAMAP-Rule" id="MF_03163"/>
    </source>
</evidence>
<dbReference type="InterPro" id="IPR029063">
    <property type="entry name" value="SAM-dependent_MTases_sf"/>
</dbReference>
<dbReference type="GO" id="GO:0005730">
    <property type="term" value="C:nucleolus"/>
    <property type="evidence" value="ECO:0007669"/>
    <property type="project" value="UniProtKB-SubCell"/>
</dbReference>
<keyword evidence="6 8" id="KW-0949">S-adenosyl-L-methionine</keyword>
<keyword evidence="3 8" id="KW-0698">rRNA processing</keyword>
<evidence type="ECO:0000259" key="10">
    <source>
        <dbReference type="Pfam" id="PF01728"/>
    </source>
</evidence>
<keyword evidence="4 8" id="KW-0489">Methyltransferase</keyword>
<dbReference type="Gene3D" id="3.40.50.150">
    <property type="entry name" value="Vaccinia Virus protein VP39"/>
    <property type="match status" value="1"/>
</dbReference>
<feature type="binding site" evidence="8">
    <location>
        <position position="117"/>
    </location>
    <ligand>
        <name>S-adenosyl-L-methionine</name>
        <dbReference type="ChEBI" id="CHEBI:59789"/>
    </ligand>
</feature>
<keyword evidence="7 8" id="KW-0539">Nucleus</keyword>
<feature type="domain" description="DUF3381" evidence="12">
    <location>
        <begin position="235"/>
        <end position="387"/>
    </location>
</feature>
<dbReference type="GO" id="GO:0016435">
    <property type="term" value="F:rRNA (guanine) methyltransferase activity"/>
    <property type="evidence" value="ECO:0007669"/>
    <property type="project" value="TreeGrafter"/>
</dbReference>
<feature type="compositionally biased region" description="Acidic residues" evidence="9">
    <location>
        <begin position="437"/>
        <end position="447"/>
    </location>
</feature>
<feature type="compositionally biased region" description="Acidic residues" evidence="9">
    <location>
        <begin position="593"/>
        <end position="603"/>
    </location>
</feature>
<feature type="region of interest" description="Disordered" evidence="9">
    <location>
        <begin position="326"/>
        <end position="349"/>
    </location>
</feature>
<evidence type="ECO:0000256" key="7">
    <source>
        <dbReference type="ARBA" id="ARBA00023242"/>
    </source>
</evidence>
<dbReference type="InterPro" id="IPR002877">
    <property type="entry name" value="RNA_MeTrfase_FtsJ_dom"/>
</dbReference>
<dbReference type="HAMAP" id="MF_01547">
    <property type="entry name" value="RNA_methyltr_E"/>
    <property type="match status" value="1"/>
</dbReference>
<name>A0A7R9FA45_9NEOP</name>
<evidence type="ECO:0000313" key="13">
    <source>
        <dbReference type="EMBL" id="CAD7448766.1"/>
    </source>
</evidence>
<feature type="compositionally biased region" description="Acidic residues" evidence="9">
    <location>
        <begin position="329"/>
        <end position="349"/>
    </location>
</feature>
<dbReference type="GO" id="GO:0000466">
    <property type="term" value="P:maturation of 5.8S rRNA from tricistronic rRNA transcript (SSU-rRNA, 5.8S rRNA, LSU-rRNA)"/>
    <property type="evidence" value="ECO:0007669"/>
    <property type="project" value="TreeGrafter"/>
</dbReference>
<dbReference type="Pfam" id="PF07780">
    <property type="entry name" value="Spb1_C"/>
    <property type="match status" value="1"/>
</dbReference>
<reference evidence="13" key="1">
    <citation type="submission" date="2020-11" db="EMBL/GenBank/DDBJ databases">
        <authorList>
            <person name="Tran Van P."/>
        </authorList>
    </citation>
    <scope>NUCLEOTIDE SEQUENCE</scope>
</reference>
<comment type="catalytic activity">
    <reaction evidence="8">
        <text>a ribonucleotide in rRNA + S-adenosyl-L-methionine = a 2'-O-methylribonucleotide in rRNA + S-adenosyl-L-homocysteine + H(+)</text>
        <dbReference type="Rhea" id="RHEA:48628"/>
        <dbReference type="Rhea" id="RHEA-COMP:12164"/>
        <dbReference type="Rhea" id="RHEA-COMP:12165"/>
        <dbReference type="ChEBI" id="CHEBI:15378"/>
        <dbReference type="ChEBI" id="CHEBI:57856"/>
        <dbReference type="ChEBI" id="CHEBI:59789"/>
        <dbReference type="ChEBI" id="CHEBI:90675"/>
        <dbReference type="ChEBI" id="CHEBI:90676"/>
    </reaction>
</comment>
<dbReference type="InterPro" id="IPR024576">
    <property type="entry name" value="rRNA_MeTfrase_Spb1_DUF3381"/>
</dbReference>
<dbReference type="HAMAP" id="MF_03163">
    <property type="entry name" value="RNA_methyltr_E_SPB1"/>
    <property type="match status" value="1"/>
</dbReference>
<dbReference type="EC" id="2.1.1.-" evidence="8"/>
<feature type="compositionally biased region" description="Basic and acidic residues" evidence="9">
    <location>
        <begin position="580"/>
        <end position="592"/>
    </location>
</feature>
<feature type="region of interest" description="Disordered" evidence="9">
    <location>
        <begin position="436"/>
        <end position="539"/>
    </location>
</feature>
<comment type="subcellular location">
    <subcellularLocation>
        <location evidence="1 8">Nucleus</location>
        <location evidence="1 8">Nucleolus</location>
    </subcellularLocation>
</comment>
<evidence type="ECO:0000256" key="9">
    <source>
        <dbReference type="SAM" id="MobiDB-lite"/>
    </source>
</evidence>
<dbReference type="GO" id="GO:0000463">
    <property type="term" value="P:maturation of LSU-rRNA from tricistronic rRNA transcript (SSU-rRNA, 5.8S rRNA, LSU-rRNA)"/>
    <property type="evidence" value="ECO:0007669"/>
    <property type="project" value="TreeGrafter"/>
</dbReference>
<accession>A0A7R9FA45</accession>
<protein>
    <recommendedName>
        <fullName evidence="8">Putative rRNA methyltransferase</fullName>
        <ecNumber evidence="8">2.1.1.-</ecNumber>
    </recommendedName>
    <alternativeName>
        <fullName evidence="8">2'-O-ribose RNA methyltransferase SPB1 homolog</fullName>
    </alternativeName>
</protein>
<dbReference type="FunFam" id="3.40.50.150:FF:000004">
    <property type="entry name" value="AdoMet-dependent rRNA methyltransferase SPB1"/>
    <property type="match status" value="1"/>
</dbReference>
<dbReference type="PANTHER" id="PTHR10920:SF13">
    <property type="entry name" value="PRE-RRNA 2'-O-RIBOSE RNA METHYLTRANSFERASE FTSJ3"/>
    <property type="match status" value="1"/>
</dbReference>
<dbReference type="GO" id="GO:0030687">
    <property type="term" value="C:preribosome, large subunit precursor"/>
    <property type="evidence" value="ECO:0007669"/>
    <property type="project" value="TreeGrafter"/>
</dbReference>
<feature type="compositionally biased region" description="Acidic residues" evidence="9">
    <location>
        <begin position="476"/>
        <end position="490"/>
    </location>
</feature>
<dbReference type="InterPro" id="IPR050082">
    <property type="entry name" value="RNA_methyltr_RlmE"/>
</dbReference>
<gene>
    <name evidence="13" type="ORF">TBIB3V08_LOCUS11049</name>
</gene>
<feature type="binding site" evidence="8">
    <location>
        <position position="92"/>
    </location>
    <ligand>
        <name>S-adenosyl-L-methionine</name>
        <dbReference type="ChEBI" id="CHEBI:59789"/>
    </ligand>
</feature>
<proteinExistence type="inferred from homology"/>
<dbReference type="InterPro" id="IPR012920">
    <property type="entry name" value="rRNA_MeTfrase_SPB1-like_C"/>
</dbReference>
<comment type="similarity">
    <text evidence="8">Belongs to the class I-like SAM-binding methyltransferase superfamily. RNA methyltransferase RlmE family. SPB1 subfamily.</text>
</comment>
<evidence type="ECO:0000256" key="5">
    <source>
        <dbReference type="ARBA" id="ARBA00022679"/>
    </source>
</evidence>
<feature type="domain" description="Ribosomal RNA methyltransferase FtsJ" evidence="10">
    <location>
        <begin position="24"/>
        <end position="198"/>
    </location>
</feature>
<evidence type="ECO:0000256" key="6">
    <source>
        <dbReference type="ARBA" id="ARBA00022691"/>
    </source>
</evidence>
<dbReference type="GO" id="GO:0008650">
    <property type="term" value="F:rRNA (uridine-2'-O-)-methyltransferase activity"/>
    <property type="evidence" value="ECO:0007669"/>
    <property type="project" value="TreeGrafter"/>
</dbReference>
<dbReference type="AlphaFoldDB" id="A0A7R9FA45"/>
<feature type="compositionally biased region" description="Basic and acidic residues" evidence="9">
    <location>
        <begin position="448"/>
        <end position="465"/>
    </location>
</feature>
<dbReference type="SUPFAM" id="SSF53335">
    <property type="entry name" value="S-adenosyl-L-methionine-dependent methyltransferases"/>
    <property type="match status" value="1"/>
</dbReference>
<dbReference type="PANTHER" id="PTHR10920">
    <property type="entry name" value="RIBOSOMAL RNA METHYLTRANSFERASE"/>
    <property type="match status" value="1"/>
</dbReference>
<evidence type="ECO:0000256" key="4">
    <source>
        <dbReference type="ARBA" id="ARBA00022603"/>
    </source>
</evidence>
<dbReference type="InterPro" id="IPR028589">
    <property type="entry name" value="SPB1-like"/>
</dbReference>
<dbReference type="Pfam" id="PF11861">
    <property type="entry name" value="DUF3381"/>
    <property type="match status" value="1"/>
</dbReference>
<organism evidence="13">
    <name type="scientific">Timema bartmani</name>
    <dbReference type="NCBI Taxonomy" id="61472"/>
    <lineage>
        <taxon>Eukaryota</taxon>
        <taxon>Metazoa</taxon>
        <taxon>Ecdysozoa</taxon>
        <taxon>Arthropoda</taxon>
        <taxon>Hexapoda</taxon>
        <taxon>Insecta</taxon>
        <taxon>Pterygota</taxon>
        <taxon>Neoptera</taxon>
        <taxon>Polyneoptera</taxon>
        <taxon>Phasmatodea</taxon>
        <taxon>Timematodea</taxon>
        <taxon>Timematoidea</taxon>
        <taxon>Timematidae</taxon>
        <taxon>Timema</taxon>
    </lineage>
</organism>
<feature type="active site" description="Proton acceptor" evidence="8">
    <location>
        <position position="157"/>
    </location>
</feature>
<keyword evidence="5 8" id="KW-0808">Transferase</keyword>
<dbReference type="Pfam" id="PF01728">
    <property type="entry name" value="FtsJ"/>
    <property type="match status" value="1"/>
</dbReference>
<dbReference type="EMBL" id="OD570525">
    <property type="protein sequence ID" value="CAD7448766.1"/>
    <property type="molecule type" value="Genomic_DNA"/>
</dbReference>
<feature type="region of interest" description="Disordered" evidence="9">
    <location>
        <begin position="580"/>
        <end position="633"/>
    </location>
</feature>